<accession>A0A9D1LVA8</accession>
<organism evidence="1 2">
    <name type="scientific">Candidatus Avimonoglobus intestinipullorum</name>
    <dbReference type="NCBI Taxonomy" id="2840699"/>
    <lineage>
        <taxon>Bacteria</taxon>
        <taxon>Bacillati</taxon>
        <taxon>Bacillota</taxon>
        <taxon>Clostridia</taxon>
        <taxon>Eubacteriales</taxon>
        <taxon>Candidatus Avimonoglobus</taxon>
    </lineage>
</organism>
<dbReference type="PANTHER" id="PTHR43118:SF1">
    <property type="entry name" value="RHAMNOGALACTURONAN LYASE (EUROFUNG)"/>
    <property type="match status" value="1"/>
</dbReference>
<dbReference type="InterPro" id="IPR034641">
    <property type="entry name" value="RGL11"/>
</dbReference>
<dbReference type="PANTHER" id="PTHR43118">
    <property type="entry name" value="RHAMNOGALACTURONAN LYASE (EUROFUNG)"/>
    <property type="match status" value="1"/>
</dbReference>
<protein>
    <recommendedName>
        <fullName evidence="3">SLH domain-containing protein</fullName>
    </recommendedName>
</protein>
<evidence type="ECO:0000313" key="2">
    <source>
        <dbReference type="Proteomes" id="UP000824111"/>
    </source>
</evidence>
<dbReference type="AlphaFoldDB" id="A0A9D1LVA8"/>
<dbReference type="SUPFAM" id="SSF69318">
    <property type="entry name" value="Integrin alpha N-terminal domain"/>
    <property type="match status" value="1"/>
</dbReference>
<gene>
    <name evidence="1" type="ORF">IAB04_05195</name>
</gene>
<comment type="caution">
    <text evidence="1">The sequence shown here is derived from an EMBL/GenBank/DDBJ whole genome shotgun (WGS) entry which is preliminary data.</text>
</comment>
<sequence length="501" mass="55077">MEPREALELNKLNIAAAGSGCQMRLGDLDNDGRLELVLIQPDVIADDRYFPHSVAAATAFSLEGDILWQIGTPAGDIPACNADLPAQIYDFDNDGSNEFLCVMDGEFCIFDGLNGTLKLKYPLPSPDAHDCFAIADLEGTGYAQNIILKNKYHMLWALDKNFNVIWTAAGNMGHFPLPCDLDGDGRDEVVVGYSVFSADGELLWKAEGMEKHPGSIWLCNLAQEKHANPSVLFGGTALRAYSSNGELLWEFSQTDTLGDIVPGNFRTDIKGIETAGVLCTASGINELFLNDYHGNTLFREKRTVSNGTTRLHSIHNFDADHQDLLLARRGDIRQVAIYDGMMNPIYTFSATGQVYTADLTGGGVPQVLIQDDETVSIYAAEEMDLSGAAVPYGRPQPKYLYNATYFNYGELEPWRNAAGYITGDFAAKSVYPWAETVAMCGGKDYETPISRADFIVLLVSALQLNAYERENFYDVKPNAYYYNAVGVAKKLGLVEEVKFSP</sequence>
<proteinExistence type="predicted"/>
<dbReference type="InterPro" id="IPR028994">
    <property type="entry name" value="Integrin_alpha_N"/>
</dbReference>
<evidence type="ECO:0008006" key="3">
    <source>
        <dbReference type="Google" id="ProtNLM"/>
    </source>
</evidence>
<reference evidence="1" key="1">
    <citation type="submission" date="2020-10" db="EMBL/GenBank/DDBJ databases">
        <authorList>
            <person name="Gilroy R."/>
        </authorList>
    </citation>
    <scope>NUCLEOTIDE SEQUENCE</scope>
    <source>
        <strain evidence="1">ChiSjej4B22-9803</strain>
    </source>
</reference>
<name>A0A9D1LVA8_9FIRM</name>
<feature type="non-terminal residue" evidence="1">
    <location>
        <position position="501"/>
    </location>
</feature>
<dbReference type="EMBL" id="DVND01000135">
    <property type="protein sequence ID" value="HIU48738.1"/>
    <property type="molecule type" value="Genomic_DNA"/>
</dbReference>
<reference evidence="1" key="2">
    <citation type="journal article" date="2021" name="PeerJ">
        <title>Extensive microbial diversity within the chicken gut microbiome revealed by metagenomics and culture.</title>
        <authorList>
            <person name="Gilroy R."/>
            <person name="Ravi A."/>
            <person name="Getino M."/>
            <person name="Pursley I."/>
            <person name="Horton D.L."/>
            <person name="Alikhan N.F."/>
            <person name="Baker D."/>
            <person name="Gharbi K."/>
            <person name="Hall N."/>
            <person name="Watson M."/>
            <person name="Adriaenssens E.M."/>
            <person name="Foster-Nyarko E."/>
            <person name="Jarju S."/>
            <person name="Secka A."/>
            <person name="Antonio M."/>
            <person name="Oren A."/>
            <person name="Chaudhuri R.R."/>
            <person name="La Ragione R."/>
            <person name="Hildebrand F."/>
            <person name="Pallen M.J."/>
        </authorList>
    </citation>
    <scope>NUCLEOTIDE SEQUENCE</scope>
    <source>
        <strain evidence="1">ChiSjej4B22-9803</strain>
    </source>
</reference>
<evidence type="ECO:0000313" key="1">
    <source>
        <dbReference type="EMBL" id="HIU48738.1"/>
    </source>
</evidence>
<dbReference type="Proteomes" id="UP000824111">
    <property type="component" value="Unassembled WGS sequence"/>
</dbReference>